<dbReference type="Gene3D" id="3.30.1360.70">
    <property type="entry name" value="Arginyl tRNA synthetase N-terminal domain"/>
    <property type="match status" value="1"/>
</dbReference>
<evidence type="ECO:0000256" key="4">
    <source>
        <dbReference type="ARBA" id="ARBA00022741"/>
    </source>
</evidence>
<keyword evidence="4 10" id="KW-0547">Nucleotide-binding</keyword>
<evidence type="ECO:0000259" key="12">
    <source>
        <dbReference type="SMART" id="SM01016"/>
    </source>
</evidence>
<dbReference type="PATRIC" id="fig|1618481.3.peg.266"/>
<protein>
    <recommendedName>
        <fullName evidence="2 9">Arginine--tRNA ligase</fullName>
        <ecNumber evidence="2 9">6.1.1.19</ecNumber>
    </recommendedName>
</protein>
<evidence type="ECO:0000259" key="11">
    <source>
        <dbReference type="SMART" id="SM00836"/>
    </source>
</evidence>
<dbReference type="SUPFAM" id="SSF55190">
    <property type="entry name" value="Arginyl-tRNA synthetase (ArgRS), N-terminal 'additional' domain"/>
    <property type="match status" value="1"/>
</dbReference>
<dbReference type="PANTHER" id="PTHR11956:SF5">
    <property type="entry name" value="ARGININE--TRNA LIGASE, CYTOPLASMIC"/>
    <property type="match status" value="1"/>
</dbReference>
<evidence type="ECO:0000313" key="14">
    <source>
        <dbReference type="Proteomes" id="UP000034471"/>
    </source>
</evidence>
<dbReference type="PRINTS" id="PR01038">
    <property type="entry name" value="TRNASYNTHARG"/>
</dbReference>
<dbReference type="GO" id="GO:0005737">
    <property type="term" value="C:cytoplasm"/>
    <property type="evidence" value="ECO:0007669"/>
    <property type="project" value="UniProtKB-UniRule"/>
</dbReference>
<comment type="caution">
    <text evidence="13">The sequence shown here is derived from an EMBL/GenBank/DDBJ whole genome shotgun (WGS) entry which is preliminary data.</text>
</comment>
<dbReference type="InterPro" id="IPR005148">
    <property type="entry name" value="Arg-tRNA-synth_N"/>
</dbReference>
<evidence type="ECO:0000256" key="3">
    <source>
        <dbReference type="ARBA" id="ARBA00022598"/>
    </source>
</evidence>
<dbReference type="InterPro" id="IPR014729">
    <property type="entry name" value="Rossmann-like_a/b/a_fold"/>
</dbReference>
<dbReference type="FunFam" id="1.10.730.10:FF:000006">
    <property type="entry name" value="Arginyl-tRNA synthetase 2, mitochondrial"/>
    <property type="match status" value="1"/>
</dbReference>
<feature type="domain" description="Arginyl tRNA synthetase N-terminal" evidence="12">
    <location>
        <begin position="4"/>
        <end position="84"/>
    </location>
</feature>
<dbReference type="SMART" id="SM00836">
    <property type="entry name" value="DALR_1"/>
    <property type="match status" value="1"/>
</dbReference>
<dbReference type="NCBIfam" id="TIGR00456">
    <property type="entry name" value="argS"/>
    <property type="match status" value="1"/>
</dbReference>
<keyword evidence="5 10" id="KW-0067">ATP-binding</keyword>
<evidence type="ECO:0000256" key="9">
    <source>
        <dbReference type="NCBIfam" id="TIGR00456"/>
    </source>
</evidence>
<evidence type="ECO:0000256" key="6">
    <source>
        <dbReference type="ARBA" id="ARBA00022917"/>
    </source>
</evidence>
<dbReference type="PANTHER" id="PTHR11956">
    <property type="entry name" value="ARGINYL-TRNA SYNTHETASE"/>
    <property type="match status" value="1"/>
</dbReference>
<accession>A0A0G0JNL4</accession>
<comment type="catalytic activity">
    <reaction evidence="8">
        <text>tRNA(Arg) + L-arginine + ATP = L-arginyl-tRNA(Arg) + AMP + diphosphate</text>
        <dbReference type="Rhea" id="RHEA:20301"/>
        <dbReference type="Rhea" id="RHEA-COMP:9658"/>
        <dbReference type="Rhea" id="RHEA-COMP:9673"/>
        <dbReference type="ChEBI" id="CHEBI:30616"/>
        <dbReference type="ChEBI" id="CHEBI:32682"/>
        <dbReference type="ChEBI" id="CHEBI:33019"/>
        <dbReference type="ChEBI" id="CHEBI:78442"/>
        <dbReference type="ChEBI" id="CHEBI:78513"/>
        <dbReference type="ChEBI" id="CHEBI:456215"/>
        <dbReference type="EC" id="6.1.1.19"/>
    </reaction>
</comment>
<evidence type="ECO:0000256" key="2">
    <source>
        <dbReference type="ARBA" id="ARBA00012837"/>
    </source>
</evidence>
<evidence type="ECO:0000256" key="5">
    <source>
        <dbReference type="ARBA" id="ARBA00022840"/>
    </source>
</evidence>
<keyword evidence="3 10" id="KW-0436">Ligase</keyword>
<dbReference type="Gene3D" id="3.40.50.620">
    <property type="entry name" value="HUPs"/>
    <property type="match status" value="1"/>
</dbReference>
<name>A0A0G0JNL4_9BACT</name>
<dbReference type="InterPro" id="IPR001278">
    <property type="entry name" value="Arg-tRNA-ligase"/>
</dbReference>
<dbReference type="InterPro" id="IPR036695">
    <property type="entry name" value="Arg-tRNA-synth_N_sf"/>
</dbReference>
<dbReference type="GO" id="GO:0005524">
    <property type="term" value="F:ATP binding"/>
    <property type="evidence" value="ECO:0007669"/>
    <property type="project" value="UniProtKB-KW"/>
</dbReference>
<dbReference type="InterPro" id="IPR035684">
    <property type="entry name" value="ArgRS_core"/>
</dbReference>
<evidence type="ECO:0000256" key="8">
    <source>
        <dbReference type="ARBA" id="ARBA00049339"/>
    </source>
</evidence>
<evidence type="ECO:0000256" key="7">
    <source>
        <dbReference type="ARBA" id="ARBA00023146"/>
    </source>
</evidence>
<reference evidence="13 14" key="1">
    <citation type="journal article" date="2015" name="Nature">
        <title>rRNA introns, odd ribosomes, and small enigmatic genomes across a large radiation of phyla.</title>
        <authorList>
            <person name="Brown C.T."/>
            <person name="Hug L.A."/>
            <person name="Thomas B.C."/>
            <person name="Sharon I."/>
            <person name="Castelle C.J."/>
            <person name="Singh A."/>
            <person name="Wilkins M.J."/>
            <person name="Williams K.H."/>
            <person name="Banfield J.F."/>
        </authorList>
    </citation>
    <scope>NUCLEOTIDE SEQUENCE [LARGE SCALE GENOMIC DNA]</scope>
</reference>
<dbReference type="Gene3D" id="1.10.730.10">
    <property type="entry name" value="Isoleucyl-tRNA Synthetase, Domain 1"/>
    <property type="match status" value="1"/>
</dbReference>
<comment type="similarity">
    <text evidence="1 10">Belongs to the class-I aminoacyl-tRNA synthetase family.</text>
</comment>
<keyword evidence="7 10" id="KW-0030">Aminoacyl-tRNA synthetase</keyword>
<dbReference type="GO" id="GO:0006420">
    <property type="term" value="P:arginyl-tRNA aminoacylation"/>
    <property type="evidence" value="ECO:0007669"/>
    <property type="project" value="UniProtKB-UniRule"/>
</dbReference>
<organism evidence="13 14">
    <name type="scientific">Candidatus Roizmanbacteria bacterium GW2011_GWA2_37_7</name>
    <dbReference type="NCBI Taxonomy" id="1618481"/>
    <lineage>
        <taxon>Bacteria</taxon>
        <taxon>Candidatus Roizmaniibacteriota</taxon>
    </lineage>
</organism>
<dbReference type="InterPro" id="IPR008909">
    <property type="entry name" value="DALR_anticod-bd"/>
</dbReference>
<dbReference type="GO" id="GO:0004814">
    <property type="term" value="F:arginine-tRNA ligase activity"/>
    <property type="evidence" value="ECO:0007669"/>
    <property type="project" value="UniProtKB-UniRule"/>
</dbReference>
<dbReference type="Pfam" id="PF05746">
    <property type="entry name" value="DALR_1"/>
    <property type="match status" value="1"/>
</dbReference>
<gene>
    <name evidence="13" type="ORF">US54_C0009G0009</name>
</gene>
<dbReference type="EMBL" id="LBTJ01000009">
    <property type="protein sequence ID" value="KKQ38489.1"/>
    <property type="molecule type" value="Genomic_DNA"/>
</dbReference>
<dbReference type="Proteomes" id="UP000034471">
    <property type="component" value="Unassembled WGS sequence"/>
</dbReference>
<evidence type="ECO:0000256" key="1">
    <source>
        <dbReference type="ARBA" id="ARBA00005594"/>
    </source>
</evidence>
<dbReference type="EC" id="6.1.1.19" evidence="2 9"/>
<dbReference type="Pfam" id="PF00750">
    <property type="entry name" value="tRNA-synt_1d"/>
    <property type="match status" value="1"/>
</dbReference>
<dbReference type="SMART" id="SM01016">
    <property type="entry name" value="Arg_tRNA_synt_N"/>
    <property type="match status" value="1"/>
</dbReference>
<proteinExistence type="inferred from homology"/>
<dbReference type="SUPFAM" id="SSF47323">
    <property type="entry name" value="Anticodon-binding domain of a subclass of class I aminoacyl-tRNA synthetases"/>
    <property type="match status" value="1"/>
</dbReference>
<dbReference type="Pfam" id="PF03485">
    <property type="entry name" value="Arg_tRNA_synt_N"/>
    <property type="match status" value="1"/>
</dbReference>
<dbReference type="STRING" id="1618481.US54_C0009G0009"/>
<evidence type="ECO:0000256" key="10">
    <source>
        <dbReference type="RuleBase" id="RU363038"/>
    </source>
</evidence>
<keyword evidence="6 10" id="KW-0648">Protein biosynthesis</keyword>
<sequence>MIKDQIEAIITVAVKKISIHSTIHIQSPDNPQFGDYTTNIAMILAKELKKNPIQIAKEIVKNIPLDEIIEKVEVVKPGFINFWITTKKLLASLEHINENKFDIPKYHLRGNKKVMVEYSHPNTHKLFHIGHLRNITTGECIARLLETTGNEVVRTNYQGDVGLHIAKTLWAAPELIKKQGSNKVDKLPIREKISLMGKAYVLGSAAYEENEKAKTEIIEINKQIYDQDGRIMPLYEQTRNWSLEYFDKKYVRVGTKFDKLYFESEMAKRALEVINELVKKKILEKSDGAIVFKGDGYGVHTRVFLNTHGYPTYEGKELPLAEKETSDFGELDKIIHVVTGEQSSFFQTTFKVEELTDSKRYKGKQYHLIYGWVHLKGGKMSSRKGNIVEGDWLLDEAKKQIISDYKTTVDVAEKLAVAAVKYSFLKNGLQSDIYFDIKDATTLQGDSGPYLIYTYVRCKSVLSKSNAVSSVIPSKVEESLSINNDELSLLRSLSKYPEIVLESAQNFAPNYLCTYLYDLSQKYNLFYQKNPIIKAKDEDVINLRLSITTAVAHVLKHGLNLLGIETVEKM</sequence>
<dbReference type="InterPro" id="IPR009080">
    <property type="entry name" value="tRNAsynth_Ia_anticodon-bd"/>
</dbReference>
<feature type="domain" description="DALR anticodon binding" evidence="11">
    <location>
        <begin position="451"/>
        <end position="570"/>
    </location>
</feature>
<evidence type="ECO:0000313" key="13">
    <source>
        <dbReference type="EMBL" id="KKQ38489.1"/>
    </source>
</evidence>
<dbReference type="AlphaFoldDB" id="A0A0G0JNL4"/>
<dbReference type="SUPFAM" id="SSF52374">
    <property type="entry name" value="Nucleotidylyl transferase"/>
    <property type="match status" value="1"/>
</dbReference>